<keyword evidence="2" id="KW-1003">Cell membrane</keyword>
<evidence type="ECO:0000259" key="7">
    <source>
        <dbReference type="Pfam" id="PF00892"/>
    </source>
</evidence>
<feature type="transmembrane region" description="Helical" evidence="6">
    <location>
        <begin position="207"/>
        <end position="227"/>
    </location>
</feature>
<evidence type="ECO:0000256" key="6">
    <source>
        <dbReference type="SAM" id="Phobius"/>
    </source>
</evidence>
<protein>
    <submittedName>
        <fullName evidence="8">Putative permease, DMT superfamily protein</fullName>
    </submittedName>
</protein>
<keyword evidence="4 6" id="KW-1133">Transmembrane helix</keyword>
<dbReference type="InterPro" id="IPR051258">
    <property type="entry name" value="Diverse_Substrate_Transporter"/>
</dbReference>
<dbReference type="RefSeq" id="WP_008736870.1">
    <property type="nucleotide sequence ID" value="NZ_CP004387.1"/>
</dbReference>
<evidence type="ECO:0000256" key="2">
    <source>
        <dbReference type="ARBA" id="ARBA00022475"/>
    </source>
</evidence>
<reference evidence="8 9" key="1">
    <citation type="journal article" date="2012" name="J. Bacteriol.">
        <title>Genome sequence of an alkane-degrading bacterium, Alcanivorax pacificus type strain W11-5, isolated from deep sea sediment.</title>
        <authorList>
            <person name="Lai Q."/>
            <person name="Shao Z."/>
        </authorList>
    </citation>
    <scope>NUCLEOTIDE SEQUENCE [LARGE SCALE GENOMIC DNA]</scope>
    <source>
        <strain evidence="8 9">W11-5</strain>
    </source>
</reference>
<dbReference type="AlphaFoldDB" id="A0A0B4XKH0"/>
<dbReference type="PANTHER" id="PTHR42920">
    <property type="entry name" value="OS03G0707200 PROTEIN-RELATED"/>
    <property type="match status" value="1"/>
</dbReference>
<feature type="transmembrane region" description="Helical" evidence="6">
    <location>
        <begin position="67"/>
        <end position="85"/>
    </location>
</feature>
<comment type="subcellular location">
    <subcellularLocation>
        <location evidence="1">Cell membrane</location>
        <topology evidence="1">Multi-pass membrane protein</topology>
    </subcellularLocation>
</comment>
<evidence type="ECO:0000256" key="3">
    <source>
        <dbReference type="ARBA" id="ARBA00022692"/>
    </source>
</evidence>
<dbReference type="PROSITE" id="PS51257">
    <property type="entry name" value="PROKAR_LIPOPROTEIN"/>
    <property type="match status" value="1"/>
</dbReference>
<keyword evidence="5 6" id="KW-0472">Membrane</keyword>
<dbReference type="InterPro" id="IPR000620">
    <property type="entry name" value="EamA_dom"/>
</dbReference>
<feature type="transmembrane region" description="Helical" evidence="6">
    <location>
        <begin position="120"/>
        <end position="137"/>
    </location>
</feature>
<gene>
    <name evidence="8" type="ORF">S7S_11835</name>
</gene>
<keyword evidence="3 6" id="KW-0812">Transmembrane</keyword>
<sequence>MTHTERQGLIAGLLAVACWAGFVLVSRAGGRSPLTPWDIMAIRFGVGSLLLLPFLRPGRLWLNARGLTLALVGGLGYGLAVYQGFRLTSAVHAAVMLPGLIPFGAALFAALILGDRPSPLRWLGLVTIAVGGVLMLASTGGHGDPAGDLWLVAAVLCWSLYTVLARRWQVSAWTGAITTALWSAALFLPLYLLWLPGNLAAASVGDIALQVVYQGLIATVLAMLLYLRAVSSIGPAAMGALMALVPVVSGLLAVPVLGEALSVTEAVALAVTSVGAVLASGLLRRRQPEAR</sequence>
<accession>A0A0B4XKH0</accession>
<dbReference type="Proteomes" id="UP000006764">
    <property type="component" value="Chromosome"/>
</dbReference>
<feature type="transmembrane region" description="Helical" evidence="6">
    <location>
        <begin position="239"/>
        <end position="257"/>
    </location>
</feature>
<dbReference type="EMBL" id="CP004387">
    <property type="protein sequence ID" value="AJD48779.1"/>
    <property type="molecule type" value="Genomic_DNA"/>
</dbReference>
<evidence type="ECO:0000313" key="8">
    <source>
        <dbReference type="EMBL" id="AJD48779.1"/>
    </source>
</evidence>
<evidence type="ECO:0000256" key="4">
    <source>
        <dbReference type="ARBA" id="ARBA00022989"/>
    </source>
</evidence>
<evidence type="ECO:0000256" key="5">
    <source>
        <dbReference type="ARBA" id="ARBA00023136"/>
    </source>
</evidence>
<dbReference type="OrthoDB" id="4167046at2"/>
<dbReference type="SUPFAM" id="SSF103481">
    <property type="entry name" value="Multidrug resistance efflux transporter EmrE"/>
    <property type="match status" value="2"/>
</dbReference>
<evidence type="ECO:0000313" key="9">
    <source>
        <dbReference type="Proteomes" id="UP000006764"/>
    </source>
</evidence>
<name>A0A0B4XKH0_9GAMM</name>
<dbReference type="PANTHER" id="PTHR42920:SF11">
    <property type="entry name" value="INNER MEMBRANE PROTEIN YTFF"/>
    <property type="match status" value="1"/>
</dbReference>
<evidence type="ECO:0000256" key="1">
    <source>
        <dbReference type="ARBA" id="ARBA00004651"/>
    </source>
</evidence>
<feature type="transmembrane region" description="Helical" evidence="6">
    <location>
        <begin position="37"/>
        <end position="55"/>
    </location>
</feature>
<keyword evidence="9" id="KW-1185">Reference proteome</keyword>
<feature type="domain" description="EamA" evidence="7">
    <location>
        <begin position="147"/>
        <end position="280"/>
    </location>
</feature>
<dbReference type="Pfam" id="PF00892">
    <property type="entry name" value="EamA"/>
    <property type="match status" value="2"/>
</dbReference>
<feature type="transmembrane region" description="Helical" evidence="6">
    <location>
        <begin position="149"/>
        <end position="165"/>
    </location>
</feature>
<feature type="domain" description="EamA" evidence="7">
    <location>
        <begin position="8"/>
        <end position="136"/>
    </location>
</feature>
<feature type="transmembrane region" description="Helical" evidence="6">
    <location>
        <begin position="263"/>
        <end position="283"/>
    </location>
</feature>
<organism evidence="8 9">
    <name type="scientific">Isoalcanivorax pacificus W11-5</name>
    <dbReference type="NCBI Taxonomy" id="391936"/>
    <lineage>
        <taxon>Bacteria</taxon>
        <taxon>Pseudomonadati</taxon>
        <taxon>Pseudomonadota</taxon>
        <taxon>Gammaproteobacteria</taxon>
        <taxon>Oceanospirillales</taxon>
        <taxon>Alcanivoracaceae</taxon>
        <taxon>Isoalcanivorax</taxon>
    </lineage>
</organism>
<feature type="transmembrane region" description="Helical" evidence="6">
    <location>
        <begin position="91"/>
        <end position="113"/>
    </location>
</feature>
<dbReference type="KEGG" id="apac:S7S_11835"/>
<feature type="transmembrane region" description="Helical" evidence="6">
    <location>
        <begin position="172"/>
        <end position="195"/>
    </location>
</feature>
<dbReference type="InterPro" id="IPR037185">
    <property type="entry name" value="EmrE-like"/>
</dbReference>
<dbReference type="GO" id="GO:0005886">
    <property type="term" value="C:plasma membrane"/>
    <property type="evidence" value="ECO:0007669"/>
    <property type="project" value="UniProtKB-SubCell"/>
</dbReference>
<proteinExistence type="predicted"/>
<dbReference type="HOGENOM" id="CLU_033863_3_0_6"/>